<evidence type="ECO:0000259" key="2">
    <source>
        <dbReference type="PROSITE" id="PS51736"/>
    </source>
</evidence>
<protein>
    <submittedName>
        <fullName evidence="4">DNA invertase Pin-like site-specific DNA recombinase</fullName>
    </submittedName>
</protein>
<dbReference type="InterPro" id="IPR011109">
    <property type="entry name" value="DNA_bind_recombinase_dom"/>
</dbReference>
<dbReference type="CDD" id="cd00338">
    <property type="entry name" value="Ser_Recombinase"/>
    <property type="match status" value="1"/>
</dbReference>
<dbReference type="Pfam" id="PF00239">
    <property type="entry name" value="Resolvase"/>
    <property type="match status" value="1"/>
</dbReference>
<dbReference type="Proteomes" id="UP001223586">
    <property type="component" value="Unassembled WGS sequence"/>
</dbReference>
<reference evidence="4 5" key="1">
    <citation type="submission" date="2023-07" db="EMBL/GenBank/DDBJ databases">
        <title>Genomic Encyclopedia of Type Strains, Phase IV (KMG-IV): sequencing the most valuable type-strain genomes for metagenomic binning, comparative biology and taxonomic classification.</title>
        <authorList>
            <person name="Goeker M."/>
        </authorList>
    </citation>
    <scope>NUCLEOTIDE SEQUENCE [LARGE SCALE GENOMIC DNA]</scope>
    <source>
        <strain evidence="4 5">DSM 23837</strain>
    </source>
</reference>
<dbReference type="Gene3D" id="3.40.50.1390">
    <property type="entry name" value="Resolvase, N-terminal catalytic domain"/>
    <property type="match status" value="1"/>
</dbReference>
<feature type="domain" description="Recombinase" evidence="3">
    <location>
        <begin position="175"/>
        <end position="305"/>
    </location>
</feature>
<dbReference type="InterPro" id="IPR050639">
    <property type="entry name" value="SSR_resolvase"/>
</dbReference>
<comment type="caution">
    <text evidence="4">The sequence shown here is derived from an EMBL/GenBank/DDBJ whole genome shotgun (WGS) entry which is preliminary data.</text>
</comment>
<accession>A0ABT9WMJ3</accession>
<dbReference type="InterPro" id="IPR025827">
    <property type="entry name" value="Zn_ribbon_recom_dom"/>
</dbReference>
<evidence type="ECO:0000256" key="1">
    <source>
        <dbReference type="SAM" id="Coils"/>
    </source>
</evidence>
<feature type="coiled-coil region" evidence="1">
    <location>
        <begin position="394"/>
        <end position="486"/>
    </location>
</feature>
<organism evidence="4 5">
    <name type="scientific">Bacillus chungangensis</name>
    <dbReference type="NCBI Taxonomy" id="587633"/>
    <lineage>
        <taxon>Bacteria</taxon>
        <taxon>Bacillati</taxon>
        <taxon>Bacillota</taxon>
        <taxon>Bacilli</taxon>
        <taxon>Bacillales</taxon>
        <taxon>Bacillaceae</taxon>
        <taxon>Bacillus</taxon>
    </lineage>
</organism>
<dbReference type="Pfam" id="PF13408">
    <property type="entry name" value="Zn_ribbon_recom"/>
    <property type="match status" value="1"/>
</dbReference>
<gene>
    <name evidence="4" type="ORF">J2S08_000302</name>
</gene>
<proteinExistence type="predicted"/>
<name>A0ABT9WMJ3_9BACI</name>
<evidence type="ECO:0000313" key="4">
    <source>
        <dbReference type="EMBL" id="MDQ0174471.1"/>
    </source>
</evidence>
<evidence type="ECO:0000313" key="5">
    <source>
        <dbReference type="Proteomes" id="UP001223586"/>
    </source>
</evidence>
<keyword evidence="5" id="KW-1185">Reference proteome</keyword>
<dbReference type="SMART" id="SM00857">
    <property type="entry name" value="Resolvase"/>
    <property type="match status" value="1"/>
</dbReference>
<evidence type="ECO:0000259" key="3">
    <source>
        <dbReference type="PROSITE" id="PS51737"/>
    </source>
</evidence>
<dbReference type="PROSITE" id="PS51737">
    <property type="entry name" value="RECOMBINASE_DNA_BIND"/>
    <property type="match status" value="1"/>
</dbReference>
<dbReference type="SUPFAM" id="SSF53041">
    <property type="entry name" value="Resolvase-like"/>
    <property type="match status" value="1"/>
</dbReference>
<dbReference type="Gene3D" id="3.90.1750.20">
    <property type="entry name" value="Putative Large Serine Recombinase, Chain B, Domain 2"/>
    <property type="match status" value="1"/>
</dbReference>
<sequence>MFFQKGNEEAVHTYHEFPYLVYVRVSTDKDEQVSSPQNQVDICRNWLEKNDFEWNKEAIVFDDGISGTVLLDRPAMQLVLEKARSREIKMVVFKSIHRLARDMRDALEIKETLIAHSVRLVTIEEGYDSLYEGKNDMKFEMFSMFAAQYPKTLSVSISGALAAKVRRGEHLGQIPYGFKSKNKKLVIDEEIAPTIRKIFYWYNHTGLGFKLIVHKLNDELEKGNVVPPKRSNKWQLTTVRSIIKNPAYAGIFIHNRYTKIKIGGRKKQIQNPPEKWNIYENHHPAIVSVEQWKKANKRKFPNYRTKITPWNELRSLMKCSECGSNMVILQSSKKKKDGSIKEWKYLKCSAYRRGGKTLCVNHTPITYENARSVMIKRLLRLGRRVHVHFENTLYKQKQKEIRTLENKMINLKEKSAGLIDLYLDKLISKVEFQKQRQAYASEIEEIRNKIIVLQHEEENSIDVESVEEAFKQLERYEKDLHHAMKELIQSIMVHPDGKIDIHYSFK</sequence>
<dbReference type="InterPro" id="IPR038109">
    <property type="entry name" value="DNA_bind_recomb_sf"/>
</dbReference>
<feature type="domain" description="Resolvase/invertase-type recombinase catalytic" evidence="2">
    <location>
        <begin position="18"/>
        <end position="168"/>
    </location>
</feature>
<dbReference type="PANTHER" id="PTHR30461:SF23">
    <property type="entry name" value="DNA RECOMBINASE-RELATED"/>
    <property type="match status" value="1"/>
</dbReference>
<dbReference type="PROSITE" id="PS51736">
    <property type="entry name" value="RECOMBINASES_3"/>
    <property type="match status" value="1"/>
</dbReference>
<dbReference type="Pfam" id="PF07508">
    <property type="entry name" value="Recombinase"/>
    <property type="match status" value="1"/>
</dbReference>
<dbReference type="PANTHER" id="PTHR30461">
    <property type="entry name" value="DNA-INVERTASE FROM LAMBDOID PROPHAGE"/>
    <property type="match status" value="1"/>
</dbReference>
<dbReference type="RefSeq" id="WP_307225957.1">
    <property type="nucleotide sequence ID" value="NZ_JAUSTT010000001.1"/>
</dbReference>
<dbReference type="EMBL" id="JAUSTT010000001">
    <property type="protein sequence ID" value="MDQ0174471.1"/>
    <property type="molecule type" value="Genomic_DNA"/>
</dbReference>
<keyword evidence="1" id="KW-0175">Coiled coil</keyword>
<dbReference type="InterPro" id="IPR006119">
    <property type="entry name" value="Resolv_N"/>
</dbReference>
<dbReference type="InterPro" id="IPR036162">
    <property type="entry name" value="Resolvase-like_N_sf"/>
</dbReference>